<reference evidence="1 2" key="1">
    <citation type="journal article" date="2018" name="PLoS Genet.">
        <title>Population sequencing reveals clonal diversity and ancestral inbreeding in the grapevine cultivar Chardonnay.</title>
        <authorList>
            <person name="Roach M.J."/>
            <person name="Johnson D.L."/>
            <person name="Bohlmann J."/>
            <person name="van Vuuren H.J."/>
            <person name="Jones S.J."/>
            <person name="Pretorius I.S."/>
            <person name="Schmidt S.A."/>
            <person name="Borneman A.R."/>
        </authorList>
    </citation>
    <scope>NUCLEOTIDE SEQUENCE [LARGE SCALE GENOMIC DNA]</scope>
    <source>
        <strain evidence="2">cv. Chardonnay</strain>
        <tissue evidence="1">Leaf</tissue>
    </source>
</reference>
<accession>A0A438EEM3</accession>
<name>A0A438EEM3_VITVI</name>
<dbReference type="Proteomes" id="UP000288805">
    <property type="component" value="Unassembled WGS sequence"/>
</dbReference>
<proteinExistence type="predicted"/>
<organism evidence="1 2">
    <name type="scientific">Vitis vinifera</name>
    <name type="common">Grape</name>
    <dbReference type="NCBI Taxonomy" id="29760"/>
    <lineage>
        <taxon>Eukaryota</taxon>
        <taxon>Viridiplantae</taxon>
        <taxon>Streptophyta</taxon>
        <taxon>Embryophyta</taxon>
        <taxon>Tracheophyta</taxon>
        <taxon>Spermatophyta</taxon>
        <taxon>Magnoliopsida</taxon>
        <taxon>eudicotyledons</taxon>
        <taxon>Gunneridae</taxon>
        <taxon>Pentapetalae</taxon>
        <taxon>rosids</taxon>
        <taxon>Vitales</taxon>
        <taxon>Vitaceae</taxon>
        <taxon>Viteae</taxon>
        <taxon>Vitis</taxon>
    </lineage>
</organism>
<evidence type="ECO:0000313" key="2">
    <source>
        <dbReference type="Proteomes" id="UP000288805"/>
    </source>
</evidence>
<dbReference type="AlphaFoldDB" id="A0A438EEM3"/>
<dbReference type="EMBL" id="QGNW01001308">
    <property type="protein sequence ID" value="RVW46033.1"/>
    <property type="molecule type" value="Genomic_DNA"/>
</dbReference>
<evidence type="ECO:0000313" key="1">
    <source>
        <dbReference type="EMBL" id="RVW46033.1"/>
    </source>
</evidence>
<comment type="caution">
    <text evidence="1">The sequence shown here is derived from an EMBL/GenBank/DDBJ whole genome shotgun (WGS) entry which is preliminary data.</text>
</comment>
<gene>
    <name evidence="1" type="ORF">CK203_068688</name>
</gene>
<protein>
    <submittedName>
        <fullName evidence="1">Uncharacterized protein</fullName>
    </submittedName>
</protein>
<sequence>MGAHTDEEYDSRRKRQKLLRAASIRERINSIRPGLTGESPRPIDGTIIFPPVVQPIWCKHQSLAIWDIVSRVSKTPDESYRIQRIFNHILRRHYTTGPSWPSHSQRAILSGTRVITLQCHLGTHMASLHESHPFHISSNGEFLTNEGQTDLYGSQLAARQCYQIAREAVANQEDASPPEPSVRTTK</sequence>